<protein>
    <submittedName>
        <fullName evidence="4">PLCXc domain-containing protein</fullName>
    </submittedName>
</protein>
<dbReference type="WBParaSite" id="Hba_10385">
    <property type="protein sequence ID" value="Hba_10385"/>
    <property type="gene ID" value="Hba_10385"/>
</dbReference>
<dbReference type="PROSITE" id="PS50007">
    <property type="entry name" value="PIPLC_X_DOMAIN"/>
    <property type="match status" value="1"/>
</dbReference>
<dbReference type="GO" id="GO:0004435">
    <property type="term" value="F:phosphatidylinositol-4,5-bisphosphate phospholipase C activity"/>
    <property type="evidence" value="ECO:0007669"/>
    <property type="project" value="TreeGrafter"/>
</dbReference>
<reference evidence="4" key="1">
    <citation type="submission" date="2016-11" db="UniProtKB">
        <authorList>
            <consortium name="WormBaseParasite"/>
        </authorList>
    </citation>
    <scope>IDENTIFICATION</scope>
</reference>
<proteinExistence type="predicted"/>
<dbReference type="PANTHER" id="PTHR10336:SF196">
    <property type="entry name" value="PHOSPHOINOSITIDE PHOSPHOLIPASE C"/>
    <property type="match status" value="1"/>
</dbReference>
<evidence type="ECO:0000259" key="2">
    <source>
        <dbReference type="SMART" id="SM00148"/>
    </source>
</evidence>
<evidence type="ECO:0000313" key="3">
    <source>
        <dbReference type="Proteomes" id="UP000095283"/>
    </source>
</evidence>
<dbReference type="GO" id="GO:0032228">
    <property type="term" value="P:regulation of synaptic transmission, GABAergic"/>
    <property type="evidence" value="ECO:0007669"/>
    <property type="project" value="TreeGrafter"/>
</dbReference>
<dbReference type="GO" id="GO:0007214">
    <property type="term" value="P:gamma-aminobutyric acid signaling pathway"/>
    <property type="evidence" value="ECO:0007669"/>
    <property type="project" value="TreeGrafter"/>
</dbReference>
<dbReference type="PANTHER" id="PTHR10336">
    <property type="entry name" value="PHOSPHOINOSITIDE-SPECIFIC PHOSPHOLIPASE C FAMILY PROTEIN"/>
    <property type="match status" value="1"/>
</dbReference>
<keyword evidence="3" id="KW-1185">Reference proteome</keyword>
<evidence type="ECO:0000256" key="1">
    <source>
        <dbReference type="SAM" id="MobiDB-lite"/>
    </source>
</evidence>
<dbReference type="Pfam" id="PF00388">
    <property type="entry name" value="PI-PLC-X"/>
    <property type="match status" value="1"/>
</dbReference>
<dbReference type="SUPFAM" id="SSF51695">
    <property type="entry name" value="PLC-like phosphodiesterases"/>
    <property type="match status" value="1"/>
</dbReference>
<dbReference type="InterPro" id="IPR017946">
    <property type="entry name" value="PLC-like_Pdiesterase_TIM-brl"/>
</dbReference>
<dbReference type="SMART" id="SM00148">
    <property type="entry name" value="PLCXc"/>
    <property type="match status" value="1"/>
</dbReference>
<dbReference type="Proteomes" id="UP000095283">
    <property type="component" value="Unplaced"/>
</dbReference>
<dbReference type="InterPro" id="IPR001192">
    <property type="entry name" value="PI-PLC_fam"/>
</dbReference>
<feature type="compositionally biased region" description="Acidic residues" evidence="1">
    <location>
        <begin position="133"/>
        <end position="143"/>
    </location>
</feature>
<dbReference type="GO" id="GO:0046488">
    <property type="term" value="P:phosphatidylinositol metabolic process"/>
    <property type="evidence" value="ECO:0007669"/>
    <property type="project" value="TreeGrafter"/>
</dbReference>
<feature type="region of interest" description="Disordered" evidence="1">
    <location>
        <begin position="128"/>
        <end position="153"/>
    </location>
</feature>
<organism evidence="3 4">
    <name type="scientific">Heterorhabditis bacteriophora</name>
    <name type="common">Entomopathogenic nematode worm</name>
    <dbReference type="NCBI Taxonomy" id="37862"/>
    <lineage>
        <taxon>Eukaryota</taxon>
        <taxon>Metazoa</taxon>
        <taxon>Ecdysozoa</taxon>
        <taxon>Nematoda</taxon>
        <taxon>Chromadorea</taxon>
        <taxon>Rhabditida</taxon>
        <taxon>Rhabditina</taxon>
        <taxon>Rhabditomorpha</taxon>
        <taxon>Strongyloidea</taxon>
        <taxon>Heterorhabditidae</taxon>
        <taxon>Heterorhabditis</taxon>
    </lineage>
</organism>
<accession>A0A1I7WYX6</accession>
<dbReference type="GO" id="GO:0051209">
    <property type="term" value="P:release of sequestered calcium ion into cytosol"/>
    <property type="evidence" value="ECO:0007669"/>
    <property type="project" value="TreeGrafter"/>
</dbReference>
<feature type="domain" description="Phosphatidylinositol-specific phospholipase C X" evidence="2">
    <location>
        <begin position="2"/>
        <end position="123"/>
    </location>
</feature>
<evidence type="ECO:0000313" key="4">
    <source>
        <dbReference type="WBParaSite" id="Hba_10385"/>
    </source>
</evidence>
<name>A0A1I7WYX6_HETBA</name>
<dbReference type="Gene3D" id="3.20.20.190">
    <property type="entry name" value="Phosphatidylinositol (PI) phosphodiesterase"/>
    <property type="match status" value="1"/>
</dbReference>
<dbReference type="InterPro" id="IPR000909">
    <property type="entry name" value="PLipase_C_PInositol-sp_X_dom"/>
</dbReference>
<sequence>MDGYETVDLWNPNEQDGEIEPMIQNGPLAISKISLSSALKVIRETAFERTRYPLILRLSVHCNFDWQKVAAKLILTHLGTKKALLSNYILKLYLPTADPTDWNNEKNHASPWDFQMRILIMASDGKKLNSSEESGDVTEDEDGMPSSSRRKGRRCDLVPPFLQIKTLYDLMSTAPNSSTSIMTIMVLCRFLKYWNVICRPGLFSHFSELCNYVPRLRFYTSGFFRVNNFLDPEVLMQRNYVLQCRAIQLILLWWLKYLGYQEIVRKKGLKQCEMIVSCKIVK</sequence>
<dbReference type="GO" id="GO:0048015">
    <property type="term" value="P:phosphatidylinositol-mediated signaling"/>
    <property type="evidence" value="ECO:0007669"/>
    <property type="project" value="TreeGrafter"/>
</dbReference>
<dbReference type="AlphaFoldDB" id="A0A1I7WYX6"/>